<keyword evidence="1" id="KW-1133">Transmembrane helix</keyword>
<protein>
    <submittedName>
        <fullName evidence="2">Uncharacterized protein</fullName>
    </submittedName>
</protein>
<dbReference type="EMBL" id="MN740876">
    <property type="protein sequence ID" value="QHU16068.1"/>
    <property type="molecule type" value="Genomic_DNA"/>
</dbReference>
<evidence type="ECO:0000256" key="1">
    <source>
        <dbReference type="SAM" id="Phobius"/>
    </source>
</evidence>
<name>A0A6C0KIA5_9ZZZZ</name>
<dbReference type="AlphaFoldDB" id="A0A6C0KIA5"/>
<reference evidence="2" key="1">
    <citation type="journal article" date="2020" name="Nature">
        <title>Giant virus diversity and host interactions through global metagenomics.</title>
        <authorList>
            <person name="Schulz F."/>
            <person name="Roux S."/>
            <person name="Paez-Espino D."/>
            <person name="Jungbluth S."/>
            <person name="Walsh D.A."/>
            <person name="Denef V.J."/>
            <person name="McMahon K.D."/>
            <person name="Konstantinidis K.T."/>
            <person name="Eloe-Fadrosh E.A."/>
            <person name="Kyrpides N.C."/>
            <person name="Woyke T."/>
        </authorList>
    </citation>
    <scope>NUCLEOTIDE SEQUENCE</scope>
    <source>
        <strain evidence="2">GVMAG-S-3300011013-78</strain>
    </source>
</reference>
<organism evidence="2">
    <name type="scientific">viral metagenome</name>
    <dbReference type="NCBI Taxonomy" id="1070528"/>
    <lineage>
        <taxon>unclassified sequences</taxon>
        <taxon>metagenomes</taxon>
        <taxon>organismal metagenomes</taxon>
    </lineage>
</organism>
<evidence type="ECO:0000313" key="2">
    <source>
        <dbReference type="EMBL" id="QHU16068.1"/>
    </source>
</evidence>
<sequence>MENLYTFALVGSVVFVILKFLESKYYLKQQVPLKTYIRDSLLVYITIVASHYLSEQFNPIQKAFSSPHVFTNNPDF</sequence>
<feature type="transmembrane region" description="Helical" evidence="1">
    <location>
        <begin position="6"/>
        <end position="27"/>
    </location>
</feature>
<proteinExistence type="predicted"/>
<keyword evidence="1" id="KW-0472">Membrane</keyword>
<keyword evidence="1" id="KW-0812">Transmembrane</keyword>
<accession>A0A6C0KIA5</accession>